<keyword evidence="7 11" id="KW-0521">NADP</keyword>
<feature type="binding site" evidence="11">
    <location>
        <position position="189"/>
    </location>
    <ligand>
        <name>FMN</name>
        <dbReference type="ChEBI" id="CHEBI:58210"/>
    </ligand>
</feature>
<dbReference type="HAMAP" id="MF_00354">
    <property type="entry name" value="Idi_2"/>
    <property type="match status" value="1"/>
</dbReference>
<evidence type="ECO:0000256" key="11">
    <source>
        <dbReference type="HAMAP-Rule" id="MF_00354"/>
    </source>
</evidence>
<dbReference type="GO" id="GO:0016491">
    <property type="term" value="F:oxidoreductase activity"/>
    <property type="evidence" value="ECO:0007669"/>
    <property type="project" value="InterPro"/>
</dbReference>
<dbReference type="InterPro" id="IPR000262">
    <property type="entry name" value="FMN-dep_DH"/>
</dbReference>
<dbReference type="GO" id="GO:0008299">
    <property type="term" value="P:isoprenoid biosynthetic process"/>
    <property type="evidence" value="ECO:0007669"/>
    <property type="project" value="UniProtKB-UniRule"/>
</dbReference>
<proteinExistence type="inferred from homology"/>
<evidence type="ECO:0000256" key="5">
    <source>
        <dbReference type="ARBA" id="ARBA00022723"/>
    </source>
</evidence>
<feature type="binding site" evidence="11">
    <location>
        <begin position="6"/>
        <end position="7"/>
    </location>
    <ligand>
        <name>substrate</name>
    </ligand>
</feature>
<dbReference type="PIRSF" id="PIRSF003314">
    <property type="entry name" value="IPP_isomerase"/>
    <property type="match status" value="1"/>
</dbReference>
<comment type="caution">
    <text evidence="13">The sequence shown here is derived from an EMBL/GenBank/DDBJ whole genome shotgun (WGS) entry which is preliminary data.</text>
</comment>
<feature type="binding site" evidence="11">
    <location>
        <begin position="94"/>
        <end position="96"/>
    </location>
    <ligand>
        <name>substrate</name>
    </ligand>
</feature>
<gene>
    <name evidence="11" type="primary">fni</name>
    <name evidence="13" type="ORF">ENM84_06810</name>
</gene>
<evidence type="ECO:0000256" key="8">
    <source>
        <dbReference type="ARBA" id="ARBA00023229"/>
    </source>
</evidence>
<feature type="binding site" evidence="11">
    <location>
        <position position="123"/>
    </location>
    <ligand>
        <name>FMN</name>
        <dbReference type="ChEBI" id="CHEBI:58210"/>
    </ligand>
</feature>
<keyword evidence="2 11" id="KW-0963">Cytoplasm</keyword>
<dbReference type="EC" id="5.3.3.2" evidence="11"/>
<evidence type="ECO:0000256" key="1">
    <source>
        <dbReference type="ARBA" id="ARBA00001917"/>
    </source>
</evidence>
<protein>
    <recommendedName>
        <fullName evidence="11">Isopentenyl-diphosphate delta-isomerase</fullName>
        <shortName evidence="11">IPP isomerase</shortName>
        <ecNumber evidence="11">5.3.3.2</ecNumber>
    </recommendedName>
    <alternativeName>
        <fullName evidence="11">Isopentenyl diphosphate:dimethylallyl diphosphate isomerase</fullName>
    </alternativeName>
    <alternativeName>
        <fullName evidence="11">Isopentenyl pyrophosphate isomerase</fullName>
    </alternativeName>
    <alternativeName>
        <fullName evidence="11">Type 2 isopentenyl diphosphate isomerase</fullName>
        <shortName evidence="11">IDI-2</shortName>
    </alternativeName>
</protein>
<keyword evidence="4 11" id="KW-0288">FMN</keyword>
<dbReference type="SUPFAM" id="SSF51395">
    <property type="entry name" value="FMN-linked oxidoreductases"/>
    <property type="match status" value="1"/>
</dbReference>
<dbReference type="PANTHER" id="PTHR43665:SF1">
    <property type="entry name" value="ISOPENTENYL-DIPHOSPHATE DELTA-ISOMERASE"/>
    <property type="match status" value="1"/>
</dbReference>
<comment type="subcellular location">
    <subcellularLocation>
        <location evidence="11">Cytoplasm</location>
    </subcellularLocation>
</comment>
<organism evidence="13">
    <name type="scientific">Ignisphaera aggregans</name>
    <dbReference type="NCBI Taxonomy" id="334771"/>
    <lineage>
        <taxon>Archaea</taxon>
        <taxon>Thermoproteota</taxon>
        <taxon>Thermoprotei</taxon>
        <taxon>Desulfurococcales</taxon>
        <taxon>Desulfurococcaceae</taxon>
        <taxon>Ignisphaera</taxon>
    </lineage>
</organism>
<dbReference type="CDD" id="cd02811">
    <property type="entry name" value="IDI-2_FMN"/>
    <property type="match status" value="1"/>
</dbReference>
<comment type="caution">
    <text evidence="11">Lacks conserved residue(s) required for the propagation of feature annotation.</text>
</comment>
<evidence type="ECO:0000259" key="12">
    <source>
        <dbReference type="Pfam" id="PF01070"/>
    </source>
</evidence>
<name>A0A7C5TJ78_9CREN</name>
<feature type="binding site" evidence="11">
    <location>
        <position position="63"/>
    </location>
    <ligand>
        <name>FMN</name>
        <dbReference type="ChEBI" id="CHEBI:58210"/>
    </ligand>
</feature>
<dbReference type="InterPro" id="IPR013785">
    <property type="entry name" value="Aldolase_TIM"/>
</dbReference>
<keyword evidence="9 11" id="KW-0413">Isomerase</keyword>
<dbReference type="NCBIfam" id="TIGR02151">
    <property type="entry name" value="IPP_isom_2"/>
    <property type="match status" value="1"/>
</dbReference>
<feature type="binding site" evidence="11">
    <location>
        <begin position="64"/>
        <end position="66"/>
    </location>
    <ligand>
        <name>FMN</name>
        <dbReference type="ChEBI" id="CHEBI:58210"/>
    </ligand>
</feature>
<comment type="subunit">
    <text evidence="10 11">Homooctamer. Dimer of tetramers.</text>
</comment>
<evidence type="ECO:0000256" key="3">
    <source>
        <dbReference type="ARBA" id="ARBA00022630"/>
    </source>
</evidence>
<reference evidence="13" key="1">
    <citation type="journal article" date="2020" name="mSystems">
        <title>Genome- and Community-Level Interaction Insights into Carbon Utilization and Element Cycling Functions of Hydrothermarchaeota in Hydrothermal Sediment.</title>
        <authorList>
            <person name="Zhou Z."/>
            <person name="Liu Y."/>
            <person name="Xu W."/>
            <person name="Pan J."/>
            <person name="Luo Z.H."/>
            <person name="Li M."/>
        </authorList>
    </citation>
    <scope>NUCLEOTIDE SEQUENCE [LARGE SCALE GENOMIC DNA]</scope>
    <source>
        <strain evidence="13">SpSt-1121</strain>
    </source>
</reference>
<dbReference type="GO" id="GO:0000287">
    <property type="term" value="F:magnesium ion binding"/>
    <property type="evidence" value="ECO:0007669"/>
    <property type="project" value="UniProtKB-UniRule"/>
</dbReference>
<comment type="similarity">
    <text evidence="11">Belongs to the IPP isomerase type 2 family.</text>
</comment>
<dbReference type="AlphaFoldDB" id="A0A7C5TJ78"/>
<dbReference type="PANTHER" id="PTHR43665">
    <property type="entry name" value="ISOPENTENYL-DIPHOSPHATE DELTA-ISOMERASE"/>
    <property type="match status" value="1"/>
</dbReference>
<feature type="binding site" evidence="11">
    <location>
        <begin position="268"/>
        <end position="270"/>
    </location>
    <ligand>
        <name>FMN</name>
        <dbReference type="ChEBI" id="CHEBI:58210"/>
    </ligand>
</feature>
<feature type="binding site" evidence="11">
    <location>
        <position position="158"/>
    </location>
    <ligand>
        <name>Mg(2+)</name>
        <dbReference type="ChEBI" id="CHEBI:18420"/>
    </ligand>
</feature>
<keyword evidence="3 11" id="KW-0285">Flavoprotein</keyword>
<feature type="binding site" evidence="11">
    <location>
        <position position="219"/>
    </location>
    <ligand>
        <name>FMN</name>
        <dbReference type="ChEBI" id="CHEBI:58210"/>
    </ligand>
</feature>
<evidence type="ECO:0000256" key="4">
    <source>
        <dbReference type="ARBA" id="ARBA00022643"/>
    </source>
</evidence>
<keyword evidence="8 11" id="KW-0414">Isoprene biosynthesis</keyword>
<comment type="catalytic activity">
    <reaction evidence="11">
        <text>isopentenyl diphosphate = dimethylallyl diphosphate</text>
        <dbReference type="Rhea" id="RHEA:23284"/>
        <dbReference type="ChEBI" id="CHEBI:57623"/>
        <dbReference type="ChEBI" id="CHEBI:128769"/>
        <dbReference type="EC" id="5.3.3.2"/>
    </reaction>
</comment>
<dbReference type="SMART" id="SM01240">
    <property type="entry name" value="IMPDH"/>
    <property type="match status" value="1"/>
</dbReference>
<dbReference type="GO" id="GO:0010181">
    <property type="term" value="F:FMN binding"/>
    <property type="evidence" value="ECO:0007669"/>
    <property type="project" value="UniProtKB-UniRule"/>
</dbReference>
<comment type="cofactor">
    <cofactor evidence="11">
        <name>Mg(2+)</name>
        <dbReference type="ChEBI" id="CHEBI:18420"/>
    </cofactor>
</comment>
<feature type="binding site" evidence="11">
    <location>
        <position position="94"/>
    </location>
    <ligand>
        <name>FMN</name>
        <dbReference type="ChEBI" id="CHEBI:58210"/>
    </ligand>
</feature>
<sequence length="361" mass="39495">MSIENRKWEHIEYAINPLSQGPLTTLLENVIMIHQAYNEISIDEVDLSIEFLGYRLKAPIIISGMTGGFEGAFSINKKLAEVAEKYGLAIGVGSQRAMIIKPELSYTYRVVRDIAHNVPVIANIGIAQLSTFSYEVIEKIVEAIEADALAIHLNLLQELIQPEGDRNFRGGVELLKKIVEKMDIPIIIKEVGNGLSREVAERFYKVGIRIFDVAGAGGTNWVTIEILRGGEKYSKVGEVFKTWGIPTAASIVEVSSIGSDIIVIASGGIRTGIDIAKAIALGADLVGIAQPFLKVVLSNEEKEYIEALLTQLKIAMMLTGAKNIAELKNSSVFIHGILAQWLCARKLKIRNSNSYISCLAT</sequence>
<evidence type="ECO:0000256" key="10">
    <source>
        <dbReference type="ARBA" id="ARBA00025810"/>
    </source>
</evidence>
<feature type="binding site" evidence="11">
    <location>
        <begin position="289"/>
        <end position="290"/>
    </location>
    <ligand>
        <name>FMN</name>
        <dbReference type="ChEBI" id="CHEBI:58210"/>
    </ligand>
</feature>
<dbReference type="GO" id="GO:0070402">
    <property type="term" value="F:NADPH binding"/>
    <property type="evidence" value="ECO:0007669"/>
    <property type="project" value="UniProtKB-UniRule"/>
</dbReference>
<evidence type="ECO:0000313" key="13">
    <source>
        <dbReference type="EMBL" id="HHP82357.1"/>
    </source>
</evidence>
<keyword evidence="5 11" id="KW-0479">Metal-binding</keyword>
<dbReference type="GO" id="GO:0004452">
    <property type="term" value="F:isopentenyl-diphosphate delta-isomerase activity"/>
    <property type="evidence" value="ECO:0007669"/>
    <property type="project" value="UniProtKB-UniRule"/>
</dbReference>
<feature type="binding site" evidence="11">
    <location>
        <position position="157"/>
    </location>
    <ligand>
        <name>substrate</name>
    </ligand>
</feature>
<evidence type="ECO:0000256" key="7">
    <source>
        <dbReference type="ARBA" id="ARBA00022857"/>
    </source>
</evidence>
<comment type="cofactor">
    <cofactor evidence="1 11">
        <name>FMN</name>
        <dbReference type="ChEBI" id="CHEBI:58210"/>
    </cofactor>
</comment>
<feature type="domain" description="FMN-dependent dehydrogenase" evidence="12">
    <location>
        <begin position="174"/>
        <end position="331"/>
    </location>
</feature>
<dbReference type="InterPro" id="IPR011179">
    <property type="entry name" value="IPdP_isomerase"/>
</dbReference>
<evidence type="ECO:0000256" key="2">
    <source>
        <dbReference type="ARBA" id="ARBA00022490"/>
    </source>
</evidence>
<accession>A0A7C5TJ78</accession>
<dbReference type="Gene3D" id="3.20.20.70">
    <property type="entry name" value="Aldolase class I"/>
    <property type="match status" value="1"/>
</dbReference>
<dbReference type="Pfam" id="PF01070">
    <property type="entry name" value="FMN_dh"/>
    <property type="match status" value="1"/>
</dbReference>
<evidence type="ECO:0000256" key="9">
    <source>
        <dbReference type="ARBA" id="ARBA00023235"/>
    </source>
</evidence>
<dbReference type="EMBL" id="DRZI01000289">
    <property type="protein sequence ID" value="HHP82357.1"/>
    <property type="molecule type" value="Genomic_DNA"/>
</dbReference>
<comment type="function">
    <text evidence="11">Involved in the biosynthesis of isoprenoids. Catalyzes the 1,3-allylic rearrangement of the homoallylic substrate isopentenyl (IPP) to its allylic isomer, dimethylallyl diphosphate (DMAPP).</text>
</comment>
<dbReference type="GO" id="GO:0005737">
    <property type="term" value="C:cytoplasm"/>
    <property type="evidence" value="ECO:0007669"/>
    <property type="project" value="UniProtKB-SubCell"/>
</dbReference>
<evidence type="ECO:0000256" key="6">
    <source>
        <dbReference type="ARBA" id="ARBA00022842"/>
    </source>
</evidence>
<keyword evidence="6 11" id="KW-0460">Magnesium</keyword>
<comment type="cofactor">
    <cofactor evidence="11">
        <name>NADPH</name>
        <dbReference type="ChEBI" id="CHEBI:57783"/>
    </cofactor>
</comment>